<evidence type="ECO:0000313" key="3">
    <source>
        <dbReference type="Proteomes" id="UP000467841"/>
    </source>
</evidence>
<dbReference type="PANTHER" id="PTHR35324:SF5">
    <property type="entry name" value="BHLH DOMAIN-CONTAINING PROTEIN"/>
    <property type="match status" value="1"/>
</dbReference>
<protein>
    <submittedName>
        <fullName evidence="2">Uncharacterized protein</fullName>
    </submittedName>
</protein>
<feature type="region of interest" description="Disordered" evidence="1">
    <location>
        <begin position="1"/>
        <end position="37"/>
    </location>
</feature>
<dbReference type="PANTHER" id="PTHR35324">
    <property type="entry name" value="BNAA08G03750D PROTEIN"/>
    <property type="match status" value="1"/>
</dbReference>
<evidence type="ECO:0000313" key="2">
    <source>
        <dbReference type="EMBL" id="CAA7056892.1"/>
    </source>
</evidence>
<dbReference type="EMBL" id="CACVBM020001662">
    <property type="protein sequence ID" value="CAA7056892.1"/>
    <property type="molecule type" value="Genomic_DNA"/>
</dbReference>
<dbReference type="OrthoDB" id="1727538at2759"/>
<comment type="caution">
    <text evidence="2">The sequence shown here is derived from an EMBL/GenBank/DDBJ whole genome shotgun (WGS) entry which is preliminary data.</text>
</comment>
<organism evidence="2 3">
    <name type="scientific">Microthlaspi erraticum</name>
    <dbReference type="NCBI Taxonomy" id="1685480"/>
    <lineage>
        <taxon>Eukaryota</taxon>
        <taxon>Viridiplantae</taxon>
        <taxon>Streptophyta</taxon>
        <taxon>Embryophyta</taxon>
        <taxon>Tracheophyta</taxon>
        <taxon>Spermatophyta</taxon>
        <taxon>Magnoliopsida</taxon>
        <taxon>eudicotyledons</taxon>
        <taxon>Gunneridae</taxon>
        <taxon>Pentapetalae</taxon>
        <taxon>rosids</taxon>
        <taxon>malvids</taxon>
        <taxon>Brassicales</taxon>
        <taxon>Brassicaceae</taxon>
        <taxon>Coluteocarpeae</taxon>
        <taxon>Microthlaspi</taxon>
    </lineage>
</organism>
<proteinExistence type="predicted"/>
<evidence type="ECO:0000256" key="1">
    <source>
        <dbReference type="SAM" id="MobiDB-lite"/>
    </source>
</evidence>
<accession>A0A6D2KJ42</accession>
<reference evidence="2" key="1">
    <citation type="submission" date="2020-01" db="EMBL/GenBank/DDBJ databases">
        <authorList>
            <person name="Mishra B."/>
        </authorList>
    </citation>
    <scope>NUCLEOTIDE SEQUENCE [LARGE SCALE GENOMIC DNA]</scope>
</reference>
<name>A0A6D2KJ42_9BRAS</name>
<sequence length="91" mass="10374">MEFVSMKRVQSSEEGEESLKEEQVSKQLHLKSSETQTQNLNKRAVLNRIRDHKCIHKIKSLLHTTAAANNNGSTVDVDYRWIDSGDVFSCP</sequence>
<dbReference type="AlphaFoldDB" id="A0A6D2KJ42"/>
<dbReference type="Proteomes" id="UP000467841">
    <property type="component" value="Unassembled WGS sequence"/>
</dbReference>
<keyword evidence="3" id="KW-1185">Reference proteome</keyword>
<gene>
    <name evidence="2" type="ORF">MERR_LOCUS44128</name>
</gene>